<feature type="compositionally biased region" description="Basic and acidic residues" evidence="1">
    <location>
        <begin position="125"/>
        <end position="155"/>
    </location>
</feature>
<protein>
    <submittedName>
        <fullName evidence="2">Uncharacterized protein</fullName>
    </submittedName>
</protein>
<accession>A0A1J4TBI7</accession>
<proteinExistence type="predicted"/>
<dbReference type="EMBL" id="MNUU01000018">
    <property type="protein sequence ID" value="OIO08243.1"/>
    <property type="molecule type" value="Genomic_DNA"/>
</dbReference>
<dbReference type="AlphaFoldDB" id="A0A1J4TBI7"/>
<dbReference type="Proteomes" id="UP000183192">
    <property type="component" value="Unassembled WGS sequence"/>
</dbReference>
<name>A0A1J4TBI7_9BACT</name>
<gene>
    <name evidence="2" type="ORF">AUJ27_00995</name>
</gene>
<reference evidence="2 3" key="1">
    <citation type="journal article" date="2016" name="Environ. Microbiol.">
        <title>Genomic resolution of a cold subsurface aquifer community provides metabolic insights for novel microbes adapted to high CO concentrations.</title>
        <authorList>
            <person name="Probst A.J."/>
            <person name="Castelle C.J."/>
            <person name="Singh A."/>
            <person name="Brown C.T."/>
            <person name="Anantharaman K."/>
            <person name="Sharon I."/>
            <person name="Hug L.A."/>
            <person name="Burstein D."/>
            <person name="Emerson J.B."/>
            <person name="Thomas B.C."/>
            <person name="Banfield J.F."/>
        </authorList>
    </citation>
    <scope>NUCLEOTIDE SEQUENCE [LARGE SCALE GENOMIC DNA]</scope>
    <source>
        <strain evidence="2">CG1_02_37_44</strain>
    </source>
</reference>
<sequence>MPYDDYKKSQPEEEKIKKIFRSYDRIGGIDFSRNLTKLPFGEKIKVKNFMKNKFAGGIELSHSQILKEIKEKFGPQTEKKVKDSLTKIKKGLTEGQKERNIKALRREILMEEDEDLANELIKGRAEKSDRGGRAKQRIDDKVNELFGKPKELEKKSNKKGSSIGLGEKNEKLCSDEPPASPKVRL</sequence>
<evidence type="ECO:0000313" key="2">
    <source>
        <dbReference type="EMBL" id="OIO08243.1"/>
    </source>
</evidence>
<evidence type="ECO:0000313" key="3">
    <source>
        <dbReference type="Proteomes" id="UP000183192"/>
    </source>
</evidence>
<comment type="caution">
    <text evidence="2">The sequence shown here is derived from an EMBL/GenBank/DDBJ whole genome shotgun (WGS) entry which is preliminary data.</text>
</comment>
<feature type="region of interest" description="Disordered" evidence="1">
    <location>
        <begin position="125"/>
        <end position="185"/>
    </location>
</feature>
<organism evidence="2 3">
    <name type="scientific">Candidatus Falkowbacteria bacterium CG1_02_37_44</name>
    <dbReference type="NCBI Taxonomy" id="1805146"/>
    <lineage>
        <taxon>Bacteria</taxon>
        <taxon>Candidatus Falkowiibacteriota</taxon>
    </lineage>
</organism>
<dbReference type="STRING" id="1805146.AUJ27_00995"/>
<evidence type="ECO:0000256" key="1">
    <source>
        <dbReference type="SAM" id="MobiDB-lite"/>
    </source>
</evidence>